<sequence length="153" mass="16595">MGMKEKATSPVMSDENTRPSSSVDRSSPSDVLPRVDVSQNDTVDASALPNCATVAAPVSVNPQLSGDNTPHSSLSSGPRLHPIHSDRPSSAPPHHLERLSGVILRKMGDHYQTTTYGQTLRMMGDQMTFENEIRRALSSGDLDRLQNSSNTNR</sequence>
<dbReference type="Proteomes" id="UP001374579">
    <property type="component" value="Unassembled WGS sequence"/>
</dbReference>
<organism evidence="2 3">
    <name type="scientific">Littorina saxatilis</name>
    <dbReference type="NCBI Taxonomy" id="31220"/>
    <lineage>
        <taxon>Eukaryota</taxon>
        <taxon>Metazoa</taxon>
        <taxon>Spiralia</taxon>
        <taxon>Lophotrochozoa</taxon>
        <taxon>Mollusca</taxon>
        <taxon>Gastropoda</taxon>
        <taxon>Caenogastropoda</taxon>
        <taxon>Littorinimorpha</taxon>
        <taxon>Littorinoidea</taxon>
        <taxon>Littorinidae</taxon>
        <taxon>Littorina</taxon>
    </lineage>
</organism>
<feature type="region of interest" description="Disordered" evidence="1">
    <location>
        <begin position="59"/>
        <end position="95"/>
    </location>
</feature>
<dbReference type="AlphaFoldDB" id="A0AAN9C151"/>
<evidence type="ECO:0000313" key="2">
    <source>
        <dbReference type="EMBL" id="KAK7115447.1"/>
    </source>
</evidence>
<feature type="region of interest" description="Disordered" evidence="1">
    <location>
        <begin position="1"/>
        <end position="38"/>
    </location>
</feature>
<reference evidence="2 3" key="1">
    <citation type="submission" date="2024-02" db="EMBL/GenBank/DDBJ databases">
        <title>Chromosome-scale genome assembly of the rough periwinkle Littorina saxatilis.</title>
        <authorList>
            <person name="De Jode A."/>
            <person name="Faria R."/>
            <person name="Formenti G."/>
            <person name="Sims Y."/>
            <person name="Smith T.P."/>
            <person name="Tracey A."/>
            <person name="Wood J.M.D."/>
            <person name="Zagrodzka Z.B."/>
            <person name="Johannesson K."/>
            <person name="Butlin R.K."/>
            <person name="Leder E.H."/>
        </authorList>
    </citation>
    <scope>NUCLEOTIDE SEQUENCE [LARGE SCALE GENOMIC DNA]</scope>
    <source>
        <strain evidence="2">Snail1</strain>
        <tissue evidence="2">Muscle</tissue>
    </source>
</reference>
<keyword evidence="3" id="KW-1185">Reference proteome</keyword>
<feature type="compositionally biased region" description="Low complexity" evidence="1">
    <location>
        <begin position="18"/>
        <end position="31"/>
    </location>
</feature>
<evidence type="ECO:0000313" key="3">
    <source>
        <dbReference type="Proteomes" id="UP001374579"/>
    </source>
</evidence>
<name>A0AAN9C151_9CAEN</name>
<evidence type="ECO:0000256" key="1">
    <source>
        <dbReference type="SAM" id="MobiDB-lite"/>
    </source>
</evidence>
<feature type="compositionally biased region" description="Polar residues" evidence="1">
    <location>
        <begin position="60"/>
        <end position="76"/>
    </location>
</feature>
<proteinExistence type="predicted"/>
<dbReference type="EMBL" id="JBAMIC010000001">
    <property type="protein sequence ID" value="KAK7115447.1"/>
    <property type="molecule type" value="Genomic_DNA"/>
</dbReference>
<accession>A0AAN9C151</accession>
<protein>
    <submittedName>
        <fullName evidence="2">Uncharacterized protein</fullName>
    </submittedName>
</protein>
<comment type="caution">
    <text evidence="2">The sequence shown here is derived from an EMBL/GenBank/DDBJ whole genome shotgun (WGS) entry which is preliminary data.</text>
</comment>
<gene>
    <name evidence="2" type="ORF">V1264_001307</name>
</gene>